<evidence type="ECO:0000313" key="3">
    <source>
        <dbReference type="Proteomes" id="UP000186559"/>
    </source>
</evidence>
<dbReference type="Pfam" id="PF13439">
    <property type="entry name" value="Glyco_transf_4"/>
    <property type="match status" value="1"/>
</dbReference>
<dbReference type="AlphaFoldDB" id="A0A1U7DB98"/>
<dbReference type="GO" id="GO:0016758">
    <property type="term" value="F:hexosyltransferase activity"/>
    <property type="evidence" value="ECO:0007669"/>
    <property type="project" value="TreeGrafter"/>
</dbReference>
<dbReference type="PANTHER" id="PTHR45947">
    <property type="entry name" value="SULFOQUINOVOSYL TRANSFERASE SQD2"/>
    <property type="match status" value="1"/>
</dbReference>
<keyword evidence="3" id="KW-1185">Reference proteome</keyword>
<dbReference type="InterPro" id="IPR028098">
    <property type="entry name" value="Glyco_trans_4-like_N"/>
</dbReference>
<protein>
    <submittedName>
        <fullName evidence="2">Glycosyltransferase</fullName>
    </submittedName>
</protein>
<dbReference type="KEGG" id="tpro:Ga0080559_TMP4534"/>
<dbReference type="STRING" id="1229727.Ga0080559_TMP4534"/>
<reference evidence="2 3" key="1">
    <citation type="submission" date="2016-03" db="EMBL/GenBank/DDBJ databases">
        <title>Deep-sea bacteria in the southern Pacific.</title>
        <authorList>
            <person name="Tang K."/>
        </authorList>
    </citation>
    <scope>NUCLEOTIDE SEQUENCE [LARGE SCALE GENOMIC DNA]</scope>
    <source>
        <strain evidence="2 3">JLT2016</strain>
    </source>
</reference>
<name>A0A1U7DB98_9RHOB</name>
<dbReference type="PANTHER" id="PTHR45947:SF3">
    <property type="entry name" value="SULFOQUINOVOSYL TRANSFERASE SQD2"/>
    <property type="match status" value="1"/>
</dbReference>
<gene>
    <name evidence="2" type="ORF">Ga0080559_TMP4534</name>
</gene>
<evidence type="ECO:0000313" key="2">
    <source>
        <dbReference type="EMBL" id="APX25330.1"/>
    </source>
</evidence>
<accession>A0A1U7DB98</accession>
<sequence>MSTRPVVLHLLDDATPGGVTRVLEQIQTCPQLGQRARHELRIVPRKGALPTCRADMIVSHLSLSWRSLPRLISLRARHASTPLVHVEHSYTEAFAALNVPSRLRFFAMLRSAYALFETVVAVSEAQGAWLVRRRLVQASALHVIPPAVDLTGFRALTAPVGAPRVIGAIGRLHRQKGFDVLIRAFRDLPDPDLSLHVYGTGPEETALRALAKDDRRIRFFGHVGSATEAMSAVDIVAMPSRWEAYGLVALEARACGRPIVCADVDGLLESAGPEATFVRGHDVARWTAALNEAVIHPARPSKAADLVEQDFAAAWSEILSGIQKGNRPAPLLSTTTQTV</sequence>
<evidence type="ECO:0000259" key="1">
    <source>
        <dbReference type="Pfam" id="PF13439"/>
    </source>
</evidence>
<dbReference type="InterPro" id="IPR050194">
    <property type="entry name" value="Glycosyltransferase_grp1"/>
</dbReference>
<organism evidence="2 3">
    <name type="scientific">Salipiger profundus</name>
    <dbReference type="NCBI Taxonomy" id="1229727"/>
    <lineage>
        <taxon>Bacteria</taxon>
        <taxon>Pseudomonadati</taxon>
        <taxon>Pseudomonadota</taxon>
        <taxon>Alphaproteobacteria</taxon>
        <taxon>Rhodobacterales</taxon>
        <taxon>Roseobacteraceae</taxon>
        <taxon>Salipiger</taxon>
    </lineage>
</organism>
<feature type="domain" description="Glycosyltransferase subfamily 4-like N-terminal" evidence="1">
    <location>
        <begin position="51"/>
        <end position="150"/>
    </location>
</feature>
<keyword evidence="2" id="KW-0808">Transferase</keyword>
<dbReference type="RefSeq" id="WP_076624928.1">
    <property type="nucleotide sequence ID" value="NZ_BMEW01000014.1"/>
</dbReference>
<dbReference type="Proteomes" id="UP000186559">
    <property type="component" value="Chromosome"/>
</dbReference>
<dbReference type="Gene3D" id="3.40.50.2000">
    <property type="entry name" value="Glycogen Phosphorylase B"/>
    <property type="match status" value="2"/>
</dbReference>
<dbReference type="SUPFAM" id="SSF53756">
    <property type="entry name" value="UDP-Glycosyltransferase/glycogen phosphorylase"/>
    <property type="match status" value="1"/>
</dbReference>
<dbReference type="EMBL" id="CP014796">
    <property type="protein sequence ID" value="APX25330.1"/>
    <property type="molecule type" value="Genomic_DNA"/>
</dbReference>
<proteinExistence type="predicted"/>
<dbReference type="Pfam" id="PF13692">
    <property type="entry name" value="Glyco_trans_1_4"/>
    <property type="match status" value="1"/>
</dbReference>
<dbReference type="OrthoDB" id="529131at2"/>